<evidence type="ECO:0000259" key="5">
    <source>
        <dbReference type="PROSITE" id="PS50893"/>
    </source>
</evidence>
<dbReference type="InterPro" id="IPR013611">
    <property type="entry name" value="Transp-assoc_OB_typ2"/>
</dbReference>
<dbReference type="InterPro" id="IPR027417">
    <property type="entry name" value="P-loop_NTPase"/>
</dbReference>
<keyword evidence="3" id="KW-0547">Nucleotide-binding</keyword>
<dbReference type="Pfam" id="PF00005">
    <property type="entry name" value="ABC_tran"/>
    <property type="match status" value="1"/>
</dbReference>
<dbReference type="InterPro" id="IPR050093">
    <property type="entry name" value="ABC_SmlMolc_Importer"/>
</dbReference>
<name>A0A9W6MWN7_9HYPH</name>
<dbReference type="GO" id="GO:0005524">
    <property type="term" value="F:ATP binding"/>
    <property type="evidence" value="ECO:0007669"/>
    <property type="project" value="UniProtKB-KW"/>
</dbReference>
<dbReference type="SUPFAM" id="SSF50331">
    <property type="entry name" value="MOP-like"/>
    <property type="match status" value="1"/>
</dbReference>
<reference evidence="6" key="1">
    <citation type="journal article" date="2014" name="Int. J. Syst. Evol. Microbiol.">
        <title>Complete genome sequence of Corynebacterium casei LMG S-19264T (=DSM 44701T), isolated from a smear-ripened cheese.</title>
        <authorList>
            <consortium name="US DOE Joint Genome Institute (JGI-PGF)"/>
            <person name="Walter F."/>
            <person name="Albersmeier A."/>
            <person name="Kalinowski J."/>
            <person name="Ruckert C."/>
        </authorList>
    </citation>
    <scope>NUCLEOTIDE SEQUENCE</scope>
    <source>
        <strain evidence="6">VKM B-2347</strain>
    </source>
</reference>
<dbReference type="AlphaFoldDB" id="A0A9W6MWN7"/>
<dbReference type="GO" id="GO:0043190">
    <property type="term" value="C:ATP-binding cassette (ABC) transporter complex"/>
    <property type="evidence" value="ECO:0007669"/>
    <property type="project" value="InterPro"/>
</dbReference>
<protein>
    <submittedName>
        <fullName evidence="6">Spermidine/putrescine ABC transporter ATP-binding protein</fullName>
    </submittedName>
</protein>
<dbReference type="RefSeq" id="WP_271169278.1">
    <property type="nucleotide sequence ID" value="NZ_BSFI01000019.1"/>
</dbReference>
<dbReference type="InterPro" id="IPR017871">
    <property type="entry name" value="ABC_transporter-like_CS"/>
</dbReference>
<accession>A0A9W6MWN7</accession>
<dbReference type="SUPFAM" id="SSF52540">
    <property type="entry name" value="P-loop containing nucleoside triphosphate hydrolases"/>
    <property type="match status" value="1"/>
</dbReference>
<dbReference type="InterPro" id="IPR003593">
    <property type="entry name" value="AAA+_ATPase"/>
</dbReference>
<keyword evidence="2" id="KW-0813">Transport</keyword>
<evidence type="ECO:0000313" key="7">
    <source>
        <dbReference type="Proteomes" id="UP001143372"/>
    </source>
</evidence>
<dbReference type="GO" id="GO:0016887">
    <property type="term" value="F:ATP hydrolysis activity"/>
    <property type="evidence" value="ECO:0007669"/>
    <property type="project" value="InterPro"/>
</dbReference>
<comment type="similarity">
    <text evidence="1">Belongs to the ABC transporter superfamily.</text>
</comment>
<dbReference type="EMBL" id="BSFI01000019">
    <property type="protein sequence ID" value="GLK69040.1"/>
    <property type="molecule type" value="Genomic_DNA"/>
</dbReference>
<dbReference type="Pfam" id="PF08402">
    <property type="entry name" value="TOBE_2"/>
    <property type="match status" value="1"/>
</dbReference>
<proteinExistence type="inferred from homology"/>
<organism evidence="6 7">
    <name type="scientific">Hansschlegelia plantiphila</name>
    <dbReference type="NCBI Taxonomy" id="374655"/>
    <lineage>
        <taxon>Bacteria</taxon>
        <taxon>Pseudomonadati</taxon>
        <taxon>Pseudomonadota</taxon>
        <taxon>Alphaproteobacteria</taxon>
        <taxon>Hyphomicrobiales</taxon>
        <taxon>Methylopilaceae</taxon>
        <taxon>Hansschlegelia</taxon>
    </lineage>
</organism>
<dbReference type="FunFam" id="3.40.50.300:FF:000425">
    <property type="entry name" value="Probable ABC transporter, ATP-binding subunit"/>
    <property type="match status" value="1"/>
</dbReference>
<evidence type="ECO:0000256" key="4">
    <source>
        <dbReference type="ARBA" id="ARBA00022840"/>
    </source>
</evidence>
<gene>
    <name evidence="6" type="ORF">GCM10008179_26780</name>
</gene>
<keyword evidence="4 6" id="KW-0067">ATP-binding</keyword>
<feature type="domain" description="ABC transporter" evidence="5">
    <location>
        <begin position="7"/>
        <end position="237"/>
    </location>
</feature>
<dbReference type="Proteomes" id="UP001143372">
    <property type="component" value="Unassembled WGS sequence"/>
</dbReference>
<dbReference type="PROSITE" id="PS00211">
    <property type="entry name" value="ABC_TRANSPORTER_1"/>
    <property type="match status" value="1"/>
</dbReference>
<evidence type="ECO:0000256" key="2">
    <source>
        <dbReference type="ARBA" id="ARBA00022448"/>
    </source>
</evidence>
<keyword evidence="7" id="KW-1185">Reference proteome</keyword>
<evidence type="ECO:0000313" key="6">
    <source>
        <dbReference type="EMBL" id="GLK69040.1"/>
    </source>
</evidence>
<sequence>MPPDALLRLDGVTRRYGDHVAVAPTDLSIQAGDFFAILGPSGCGKTTLLRMIGGFVAPSAGTVWIDGADVTRLGPERRPSGMVFQNYGLFQHMTVRQNIAYGLKLRREPRARIDAAVDEMMDLVHLRHLADRPAPQLSGGQRQRVALARALILKPKVLLLDEPLAALDLKLRKTMHGELRALHQAIGGTFILVSHDQSEVMTLADRVAVMDGGRIVQEGSPRDIYTKPADAFVSTFIGEANVIPGIRRGGRIDLGPDARLDHAGRDGPVNIMLRPEQMELDPPSGAPSLEASVVDLIFLGPFTHLHCALDDGVRLLVHLESRKLATFPAPGGRVRLGWNPSEQLVLDAP</sequence>
<dbReference type="Gene3D" id="3.40.50.300">
    <property type="entry name" value="P-loop containing nucleotide triphosphate hydrolases"/>
    <property type="match status" value="1"/>
</dbReference>
<dbReference type="PANTHER" id="PTHR42781">
    <property type="entry name" value="SPERMIDINE/PUTRESCINE IMPORT ATP-BINDING PROTEIN POTA"/>
    <property type="match status" value="1"/>
</dbReference>
<dbReference type="GO" id="GO:0015697">
    <property type="term" value="P:quaternary ammonium group transport"/>
    <property type="evidence" value="ECO:0007669"/>
    <property type="project" value="UniProtKB-ARBA"/>
</dbReference>
<reference evidence="6" key="2">
    <citation type="submission" date="2023-01" db="EMBL/GenBank/DDBJ databases">
        <authorList>
            <person name="Sun Q."/>
            <person name="Evtushenko L."/>
        </authorList>
    </citation>
    <scope>NUCLEOTIDE SEQUENCE</scope>
    <source>
        <strain evidence="6">VKM B-2347</strain>
    </source>
</reference>
<dbReference type="PROSITE" id="PS50893">
    <property type="entry name" value="ABC_TRANSPORTER_2"/>
    <property type="match status" value="1"/>
</dbReference>
<dbReference type="GO" id="GO:0022857">
    <property type="term" value="F:transmembrane transporter activity"/>
    <property type="evidence" value="ECO:0007669"/>
    <property type="project" value="InterPro"/>
</dbReference>
<dbReference type="InterPro" id="IPR003439">
    <property type="entry name" value="ABC_transporter-like_ATP-bd"/>
</dbReference>
<comment type="caution">
    <text evidence="6">The sequence shown here is derived from an EMBL/GenBank/DDBJ whole genome shotgun (WGS) entry which is preliminary data.</text>
</comment>
<dbReference type="SMART" id="SM00382">
    <property type="entry name" value="AAA"/>
    <property type="match status" value="1"/>
</dbReference>
<evidence type="ECO:0000256" key="3">
    <source>
        <dbReference type="ARBA" id="ARBA00022741"/>
    </source>
</evidence>
<dbReference type="PANTHER" id="PTHR42781:SF4">
    <property type="entry name" value="SPERMIDINE_PUTRESCINE IMPORT ATP-BINDING PROTEIN POTA"/>
    <property type="match status" value="1"/>
</dbReference>
<evidence type="ECO:0000256" key="1">
    <source>
        <dbReference type="ARBA" id="ARBA00005417"/>
    </source>
</evidence>
<dbReference type="InterPro" id="IPR008995">
    <property type="entry name" value="Mo/tungstate-bd_C_term_dom"/>
</dbReference>